<evidence type="ECO:0000256" key="5">
    <source>
        <dbReference type="ARBA" id="ARBA00023002"/>
    </source>
</evidence>
<keyword evidence="3 6" id="KW-0479">Metal-binding</keyword>
<dbReference type="SUPFAM" id="SSF50129">
    <property type="entry name" value="GroES-like"/>
    <property type="match status" value="1"/>
</dbReference>
<evidence type="ECO:0000256" key="4">
    <source>
        <dbReference type="ARBA" id="ARBA00022833"/>
    </source>
</evidence>
<dbReference type="Pfam" id="PF08240">
    <property type="entry name" value="ADH_N"/>
    <property type="match status" value="1"/>
</dbReference>
<keyword evidence="5" id="KW-0560">Oxidoreductase</keyword>
<feature type="domain" description="Enoyl reductase (ER)" evidence="7">
    <location>
        <begin position="8"/>
        <end position="339"/>
    </location>
</feature>
<dbReference type="SUPFAM" id="SSF51735">
    <property type="entry name" value="NAD(P)-binding Rossmann-fold domains"/>
    <property type="match status" value="1"/>
</dbReference>
<dbReference type="InterPro" id="IPR013154">
    <property type="entry name" value="ADH-like_N"/>
</dbReference>
<dbReference type="PANTHER" id="PTHR42813">
    <property type="entry name" value="ZINC-TYPE ALCOHOL DEHYDROGENASE-LIKE"/>
    <property type="match status" value="1"/>
</dbReference>
<evidence type="ECO:0000313" key="9">
    <source>
        <dbReference type="Proteomes" id="UP000297948"/>
    </source>
</evidence>
<dbReference type="InterPro" id="IPR020843">
    <property type="entry name" value="ER"/>
</dbReference>
<dbReference type="SMART" id="SM00829">
    <property type="entry name" value="PKS_ER"/>
    <property type="match status" value="1"/>
</dbReference>
<dbReference type="RefSeq" id="WP_135338104.1">
    <property type="nucleotide sequence ID" value="NZ_JBHLTX010000013.1"/>
</dbReference>
<dbReference type="AlphaFoldDB" id="A0A4Z0HAH7"/>
<dbReference type="InterPro" id="IPR013149">
    <property type="entry name" value="ADH-like_C"/>
</dbReference>
<evidence type="ECO:0000256" key="6">
    <source>
        <dbReference type="RuleBase" id="RU361277"/>
    </source>
</evidence>
<dbReference type="Pfam" id="PF00107">
    <property type="entry name" value="ADH_zinc_N"/>
    <property type="match status" value="1"/>
</dbReference>
<reference evidence="8 9" key="1">
    <citation type="submission" date="2019-03" db="EMBL/GenBank/DDBJ databases">
        <authorList>
            <person name="Gonzalez-Pimentel J.L."/>
        </authorList>
    </citation>
    <scope>NUCLEOTIDE SEQUENCE [LARGE SCALE GENOMIC DNA]</scope>
    <source>
        <strain evidence="8 9">JCM 31289</strain>
    </source>
</reference>
<comment type="similarity">
    <text evidence="2 6">Belongs to the zinc-containing alcohol dehydrogenase family.</text>
</comment>
<evidence type="ECO:0000313" key="8">
    <source>
        <dbReference type="EMBL" id="TGB15191.1"/>
    </source>
</evidence>
<evidence type="ECO:0000256" key="2">
    <source>
        <dbReference type="ARBA" id="ARBA00008072"/>
    </source>
</evidence>
<dbReference type="GO" id="GO:0016491">
    <property type="term" value="F:oxidoreductase activity"/>
    <property type="evidence" value="ECO:0007669"/>
    <property type="project" value="UniProtKB-KW"/>
</dbReference>
<keyword evidence="9" id="KW-1185">Reference proteome</keyword>
<evidence type="ECO:0000256" key="3">
    <source>
        <dbReference type="ARBA" id="ARBA00022723"/>
    </source>
</evidence>
<protein>
    <submittedName>
        <fullName evidence="8">Alcohol dehydrogenase</fullName>
    </submittedName>
</protein>
<dbReference type="PROSITE" id="PS00059">
    <property type="entry name" value="ADH_ZINC"/>
    <property type="match status" value="1"/>
</dbReference>
<dbReference type="InterPro" id="IPR002328">
    <property type="entry name" value="ADH_Zn_CS"/>
</dbReference>
<keyword evidence="4 6" id="KW-0862">Zinc</keyword>
<evidence type="ECO:0000256" key="1">
    <source>
        <dbReference type="ARBA" id="ARBA00001947"/>
    </source>
</evidence>
<name>A0A4Z0HAH7_9ACTN</name>
<dbReference type="Proteomes" id="UP000297948">
    <property type="component" value="Unassembled WGS sequence"/>
</dbReference>
<dbReference type="EMBL" id="SRID01000041">
    <property type="protein sequence ID" value="TGB15191.1"/>
    <property type="molecule type" value="Genomic_DNA"/>
</dbReference>
<dbReference type="OrthoDB" id="241504at2"/>
<dbReference type="GO" id="GO:0008270">
    <property type="term" value="F:zinc ion binding"/>
    <property type="evidence" value="ECO:0007669"/>
    <property type="project" value="InterPro"/>
</dbReference>
<dbReference type="PANTHER" id="PTHR42813:SF4">
    <property type="entry name" value="NADP-DEPENDENT ISOPROPANOL DEHYDROGENASE"/>
    <property type="match status" value="1"/>
</dbReference>
<dbReference type="Gene3D" id="3.90.180.10">
    <property type="entry name" value="Medium-chain alcohol dehydrogenases, catalytic domain"/>
    <property type="match status" value="1"/>
</dbReference>
<dbReference type="InterPro" id="IPR011032">
    <property type="entry name" value="GroES-like_sf"/>
</dbReference>
<gene>
    <name evidence="8" type="ORF">E4099_07195</name>
</gene>
<comment type="cofactor">
    <cofactor evidence="1 6">
        <name>Zn(2+)</name>
        <dbReference type="ChEBI" id="CHEBI:29105"/>
    </cofactor>
</comment>
<proteinExistence type="inferred from homology"/>
<organism evidence="8 9">
    <name type="scientific">Streptomyces palmae</name>
    <dbReference type="NCBI Taxonomy" id="1701085"/>
    <lineage>
        <taxon>Bacteria</taxon>
        <taxon>Bacillati</taxon>
        <taxon>Actinomycetota</taxon>
        <taxon>Actinomycetes</taxon>
        <taxon>Kitasatosporales</taxon>
        <taxon>Streptomycetaceae</taxon>
        <taxon>Streptomyces</taxon>
    </lineage>
</organism>
<sequence length="342" mass="35394">MRALVYDGPGDINWRTVPEPVIEAPTDAIVRVEATTICGTDLHIVKGELPEVRPGTVLGHEAVGVVVETGPEVHGTRVESPVIVSAVSACGNCPYCRDARYGQCQGGGGRLLGREISGTHAEYVRVPFADHSTHPLHGNLARDDAVLLAEVLPTAYEVGVLNGHVSPGDTVVVVGAGPVGLAAVLTAQIHSPRRTIAVDLSPTRLEAAEGLGADAAELPGALLADLADGPGADVAIEAAGTPESFVLCTRAIRPGGHIANIGMHGRPATLHLEALWRKNVTISTGQVDTSSIPTLMSMLSAGQLRASPLVSKHLPLERIEEAYVSFAAGPTTGQLKVVLDAG</sequence>
<evidence type="ECO:0000259" key="7">
    <source>
        <dbReference type="SMART" id="SM00829"/>
    </source>
</evidence>
<comment type="caution">
    <text evidence="8">The sequence shown here is derived from an EMBL/GenBank/DDBJ whole genome shotgun (WGS) entry which is preliminary data.</text>
</comment>
<dbReference type="Gene3D" id="3.40.50.720">
    <property type="entry name" value="NAD(P)-binding Rossmann-like Domain"/>
    <property type="match status" value="1"/>
</dbReference>
<accession>A0A4Z0HAH7</accession>
<dbReference type="InterPro" id="IPR036291">
    <property type="entry name" value="NAD(P)-bd_dom_sf"/>
</dbReference>